<accession>A0A099ETI0</accession>
<reference evidence="1 2" key="2">
    <citation type="submission" date="2014-10" db="EMBL/GenBank/DDBJ databases">
        <title>Paracoccus sanguinis sp. nov., isolated from clinical specimens of New York State patients.</title>
        <authorList>
            <person name="Mingle L.A."/>
            <person name="Cole J.A."/>
            <person name="Lapierre P."/>
            <person name="Musser K.A."/>
        </authorList>
    </citation>
    <scope>NUCLEOTIDE SEQUENCE [LARGE SCALE GENOMIC DNA]</scope>
    <source>
        <strain evidence="1 2">HAMBI 3106</strain>
    </source>
</reference>
<proteinExistence type="predicted"/>
<protein>
    <submittedName>
        <fullName evidence="1">Uncharacterized protein</fullName>
    </submittedName>
</protein>
<sequence>MADAAADCPPEIRARLLERLLDQFRPAWPVPAFMGRVMEEAGFWADMASRAELKAYALACYRRMPPQDRVAFIDYLAKGAA</sequence>
<gene>
    <name evidence="1" type="ORF">IC63_16275</name>
</gene>
<organism evidence="1 2">
    <name type="scientific">Paracoccus sphaerophysae</name>
    <dbReference type="NCBI Taxonomy" id="690417"/>
    <lineage>
        <taxon>Bacteria</taxon>
        <taxon>Pseudomonadati</taxon>
        <taxon>Pseudomonadota</taxon>
        <taxon>Alphaproteobacteria</taxon>
        <taxon>Rhodobacterales</taxon>
        <taxon>Paracoccaceae</taxon>
        <taxon>Paracoccus</taxon>
    </lineage>
</organism>
<dbReference type="Proteomes" id="UP000029917">
    <property type="component" value="Unassembled WGS sequence"/>
</dbReference>
<dbReference type="AlphaFoldDB" id="A0A099ETI0"/>
<dbReference type="STRING" id="690417.IC63_16275"/>
<keyword evidence="2" id="KW-1185">Reference proteome</keyword>
<evidence type="ECO:0000313" key="2">
    <source>
        <dbReference type="Proteomes" id="UP000029917"/>
    </source>
</evidence>
<dbReference type="EMBL" id="JRKS01000093">
    <property type="protein sequence ID" value="KGJ01730.1"/>
    <property type="molecule type" value="Genomic_DNA"/>
</dbReference>
<name>A0A099ETI0_9RHOB</name>
<comment type="caution">
    <text evidence="1">The sequence shown here is derived from an EMBL/GenBank/DDBJ whole genome shotgun (WGS) entry which is preliminary data.</text>
</comment>
<reference evidence="1 2" key="1">
    <citation type="submission" date="2014-09" db="EMBL/GenBank/DDBJ databases">
        <authorList>
            <person name="McGinnis J.M."/>
            <person name="Wolfgang W.J."/>
        </authorList>
    </citation>
    <scope>NUCLEOTIDE SEQUENCE [LARGE SCALE GENOMIC DNA]</scope>
    <source>
        <strain evidence="1 2">HAMBI 3106</strain>
    </source>
</reference>
<evidence type="ECO:0000313" key="1">
    <source>
        <dbReference type="EMBL" id="KGJ01730.1"/>
    </source>
</evidence>